<dbReference type="Proteomes" id="UP000288215">
    <property type="component" value="Unassembled WGS sequence"/>
</dbReference>
<accession>A0A3S3RBX4</accession>
<name>A0A3S3RBX4_METS7</name>
<sequence>MSESGFFSDGEIPKKRSGEFEKLAESLREIRKQLRNCRSFSKEDVQTLERLSKRIEEIDARIESLERGIGELEARLTGRS</sequence>
<feature type="coiled-coil region" evidence="1">
    <location>
        <begin position="48"/>
        <end position="75"/>
    </location>
</feature>
<protein>
    <submittedName>
        <fullName evidence="2">Uncharacterized protein</fullName>
    </submittedName>
</protein>
<evidence type="ECO:0000313" key="2">
    <source>
        <dbReference type="EMBL" id="RWX73303.1"/>
    </source>
</evidence>
<evidence type="ECO:0000256" key="1">
    <source>
        <dbReference type="SAM" id="Coils"/>
    </source>
</evidence>
<evidence type="ECO:0000313" key="3">
    <source>
        <dbReference type="Proteomes" id="UP000288215"/>
    </source>
</evidence>
<dbReference type="EMBL" id="RXGA01000003">
    <property type="protein sequence ID" value="RWX73303.1"/>
    <property type="molecule type" value="Genomic_DNA"/>
</dbReference>
<comment type="caution">
    <text evidence="2">The sequence shown here is derived from an EMBL/GenBank/DDBJ whole genome shotgun (WGS) entry which is preliminary data.</text>
</comment>
<organism evidence="2 3">
    <name type="scientific">Methanosuratincola subterraneus</name>
    <dbReference type="NCBI Taxonomy" id="2593994"/>
    <lineage>
        <taxon>Archaea</taxon>
        <taxon>Thermoproteota</taxon>
        <taxon>Methanosuratincolia</taxon>
        <taxon>Candidatus Methanomethylicales</taxon>
        <taxon>Candidatus Methanomethylicaceae</taxon>
        <taxon>Candidatus Methanosuratincola (ex Vanwonterghem et al. 2016)</taxon>
    </lineage>
</organism>
<keyword evidence="1" id="KW-0175">Coiled coil</keyword>
<gene>
    <name evidence="2" type="ORF">Metus_1277</name>
</gene>
<proteinExistence type="predicted"/>
<reference evidence="2 3" key="1">
    <citation type="submission" date="2018-12" db="EMBL/GenBank/DDBJ databases">
        <title>The complete genome of the methanogenic archaea of the candidate phylum Verstraetearchaeota, obtained from the metagenome of underground thermal water.</title>
        <authorList>
            <person name="Kadnikov V.V."/>
            <person name="Mardanov A.V."/>
            <person name="Beletsky A.V."/>
            <person name="Karnachuk O.V."/>
            <person name="Ravin N.V."/>
        </authorList>
    </citation>
    <scope>NUCLEOTIDE SEQUENCE [LARGE SCALE GENOMIC DNA]</scope>
    <source>
        <strain evidence="2">Ch88</strain>
    </source>
</reference>
<dbReference type="AlphaFoldDB" id="A0A3S3RBX4"/>